<accession>A0CHZ2</accession>
<sequence>MMTSICSLKNGSFYFVQNISLLDEFFVDALGGLKSVVGEKLQIKVNLNLPKILNGLNIAKTHGDMWINKGDHYEINLPILIQGSRKDFVFELELPQLIAQIQDNERNALIMEAQLQITDPLSKKDLKKSATLILTFFNQDEQIYQNEEDIEVLEQYNRVIVAQIIDDARKQCQKQQFDVAQNQIDEVIVRLQSNQRMASQAPSLIQDLYQAKQASQRGTFTSYGLGQMMQLSSNSYQQQGVNSIFSLDGKQQQQNVRFQSYSNNLQQNMVQQLQLRKTQNGNGS</sequence>
<evidence type="ECO:0000313" key="1">
    <source>
        <dbReference type="EMBL" id="CAK70409.1"/>
    </source>
</evidence>
<dbReference type="OrthoDB" id="309945at2759"/>
<dbReference type="AlphaFoldDB" id="A0CHZ2"/>
<name>A0CHZ2_PARTE</name>
<protein>
    <submittedName>
        <fullName evidence="1">Uncharacterized protein</fullName>
    </submittedName>
</protein>
<dbReference type="eggNOG" id="ENOG502S31S">
    <property type="taxonomic scope" value="Eukaryota"/>
</dbReference>
<organism evidence="1 2">
    <name type="scientific">Paramecium tetraurelia</name>
    <dbReference type="NCBI Taxonomy" id="5888"/>
    <lineage>
        <taxon>Eukaryota</taxon>
        <taxon>Sar</taxon>
        <taxon>Alveolata</taxon>
        <taxon>Ciliophora</taxon>
        <taxon>Intramacronucleata</taxon>
        <taxon>Oligohymenophorea</taxon>
        <taxon>Peniculida</taxon>
        <taxon>Parameciidae</taxon>
        <taxon>Paramecium</taxon>
    </lineage>
</organism>
<dbReference type="RefSeq" id="XP_001437806.1">
    <property type="nucleotide sequence ID" value="XM_001437769.1"/>
</dbReference>
<dbReference type="EMBL" id="CT868080">
    <property type="protein sequence ID" value="CAK70409.1"/>
    <property type="molecule type" value="Genomic_DNA"/>
</dbReference>
<dbReference type="Proteomes" id="UP000000600">
    <property type="component" value="Unassembled WGS sequence"/>
</dbReference>
<evidence type="ECO:0000313" key="2">
    <source>
        <dbReference type="Proteomes" id="UP000000600"/>
    </source>
</evidence>
<dbReference type="STRING" id="5888.A0CHZ2"/>
<dbReference type="InParanoid" id="A0CHZ2"/>
<proteinExistence type="predicted"/>
<keyword evidence="2" id="KW-1185">Reference proteome</keyword>
<gene>
    <name evidence="1" type="ORF">GSPATT00038511001</name>
</gene>
<reference evidence="1 2" key="1">
    <citation type="journal article" date="2006" name="Nature">
        <title>Global trends of whole-genome duplications revealed by the ciliate Paramecium tetraurelia.</title>
        <authorList>
            <consortium name="Genoscope"/>
            <person name="Aury J.-M."/>
            <person name="Jaillon O."/>
            <person name="Duret L."/>
            <person name="Noel B."/>
            <person name="Jubin C."/>
            <person name="Porcel B.M."/>
            <person name="Segurens B."/>
            <person name="Daubin V."/>
            <person name="Anthouard V."/>
            <person name="Aiach N."/>
            <person name="Arnaiz O."/>
            <person name="Billaut A."/>
            <person name="Beisson J."/>
            <person name="Blanc I."/>
            <person name="Bouhouche K."/>
            <person name="Camara F."/>
            <person name="Duharcourt S."/>
            <person name="Guigo R."/>
            <person name="Gogendeau D."/>
            <person name="Katinka M."/>
            <person name="Keller A.-M."/>
            <person name="Kissmehl R."/>
            <person name="Klotz C."/>
            <person name="Koll F."/>
            <person name="Le Moue A."/>
            <person name="Lepere C."/>
            <person name="Malinsky S."/>
            <person name="Nowacki M."/>
            <person name="Nowak J.K."/>
            <person name="Plattner H."/>
            <person name="Poulain J."/>
            <person name="Ruiz F."/>
            <person name="Serrano V."/>
            <person name="Zagulski M."/>
            <person name="Dessen P."/>
            <person name="Betermier M."/>
            <person name="Weissenbach J."/>
            <person name="Scarpelli C."/>
            <person name="Schachter V."/>
            <person name="Sperling L."/>
            <person name="Meyer E."/>
            <person name="Cohen J."/>
            <person name="Wincker P."/>
        </authorList>
    </citation>
    <scope>NUCLEOTIDE SEQUENCE [LARGE SCALE GENOMIC DNA]</scope>
    <source>
        <strain evidence="1 2">Stock d4-2</strain>
    </source>
</reference>
<dbReference type="HOGENOM" id="CLU_981619_0_0_1"/>
<dbReference type="KEGG" id="ptm:GSPATT00038511001"/>
<dbReference type="GeneID" id="5023591"/>